<dbReference type="PROSITE" id="PS50042">
    <property type="entry name" value="CNMP_BINDING_3"/>
    <property type="match status" value="1"/>
</dbReference>
<dbReference type="SUPFAM" id="SSF51206">
    <property type="entry name" value="cAMP-binding domain-like"/>
    <property type="match status" value="1"/>
</dbReference>
<gene>
    <name evidence="2" type="ORF">IM697_26460</name>
</gene>
<dbReference type="InterPro" id="IPR014710">
    <property type="entry name" value="RmlC-like_jellyroll"/>
</dbReference>
<name>A0A7M2SEV8_9ACTN</name>
<dbReference type="InterPro" id="IPR000595">
    <property type="entry name" value="cNMP-bd_dom"/>
</dbReference>
<evidence type="ECO:0000259" key="1">
    <source>
        <dbReference type="PROSITE" id="PS50042"/>
    </source>
</evidence>
<evidence type="ECO:0000313" key="2">
    <source>
        <dbReference type="EMBL" id="QOV33731.1"/>
    </source>
</evidence>
<dbReference type="RefSeq" id="WP_194038607.1">
    <property type="nucleotide sequence ID" value="NZ_CP063373.1"/>
</dbReference>
<protein>
    <submittedName>
        <fullName evidence="2">Cyclic nucleotide-binding domain-containing protein</fullName>
    </submittedName>
</protein>
<evidence type="ECO:0000313" key="3">
    <source>
        <dbReference type="Proteomes" id="UP000594205"/>
    </source>
</evidence>
<keyword evidence="3" id="KW-1185">Reference proteome</keyword>
<sequence>MTSMTVSRLPRLLSAEYRGRLMTLAHEARYPSGIRLFDEGRRADHFWIIRSGAVALDMRVPGRRPVVLETLGFGDLLGWSWLFPPHTWQFGAETVGPVSAHEFDAEAVRRMCLDDPETGHAITMWVGDVVARRLQVARTRLLDLYAPYGSGSRG</sequence>
<dbReference type="InterPro" id="IPR018490">
    <property type="entry name" value="cNMP-bd_dom_sf"/>
</dbReference>
<dbReference type="EMBL" id="CP063373">
    <property type="protein sequence ID" value="QOV33731.1"/>
    <property type="molecule type" value="Genomic_DNA"/>
</dbReference>
<proteinExistence type="predicted"/>
<dbReference type="KEGG" id="sfeu:IM697_26460"/>
<dbReference type="CDD" id="cd00038">
    <property type="entry name" value="CAP_ED"/>
    <property type="match status" value="1"/>
</dbReference>
<dbReference type="Gene3D" id="2.60.120.10">
    <property type="entry name" value="Jelly Rolls"/>
    <property type="match status" value="1"/>
</dbReference>
<organism evidence="2 3">
    <name type="scientific">Streptomyces ferrugineus</name>
    <dbReference type="NCBI Taxonomy" id="1413221"/>
    <lineage>
        <taxon>Bacteria</taxon>
        <taxon>Bacillati</taxon>
        <taxon>Actinomycetota</taxon>
        <taxon>Actinomycetes</taxon>
        <taxon>Kitasatosporales</taxon>
        <taxon>Streptomycetaceae</taxon>
        <taxon>Streptomyces</taxon>
    </lineage>
</organism>
<feature type="domain" description="Cyclic nucleotide-binding" evidence="1">
    <location>
        <begin position="9"/>
        <end position="78"/>
    </location>
</feature>
<accession>A0A7M2SEV8</accession>
<dbReference type="AlphaFoldDB" id="A0A7M2SEV8"/>
<reference evidence="2 3" key="1">
    <citation type="submission" date="2020-10" db="EMBL/GenBank/DDBJ databases">
        <title>Streptomyces ferrugineus complate genome analysis.</title>
        <authorList>
            <person name="Anwar N."/>
        </authorList>
    </citation>
    <scope>NUCLEOTIDE SEQUENCE [LARGE SCALE GENOMIC DNA]</scope>
    <source>
        <strain evidence="2 3">CCTCC AA2014009</strain>
    </source>
</reference>
<dbReference type="Pfam" id="PF00027">
    <property type="entry name" value="cNMP_binding"/>
    <property type="match status" value="1"/>
</dbReference>
<dbReference type="Proteomes" id="UP000594205">
    <property type="component" value="Chromosome"/>
</dbReference>